<reference evidence="13 14" key="1">
    <citation type="submission" date="2014-03" db="EMBL/GenBank/DDBJ databases">
        <title>Draft genome of the hookworm Oesophagostomum dentatum.</title>
        <authorList>
            <person name="Mitreva M."/>
        </authorList>
    </citation>
    <scope>NUCLEOTIDE SEQUENCE [LARGE SCALE GENOMIC DNA]</scope>
    <source>
        <strain evidence="13 14">OD-Hann</strain>
    </source>
</reference>
<evidence type="ECO:0000256" key="2">
    <source>
        <dbReference type="ARBA" id="ARBA00010168"/>
    </source>
</evidence>
<name>A0A0B1TNI3_OESDE</name>
<dbReference type="GO" id="GO:0003723">
    <property type="term" value="F:RNA binding"/>
    <property type="evidence" value="ECO:0007669"/>
    <property type="project" value="UniProtKB-UniRule"/>
</dbReference>
<dbReference type="AlphaFoldDB" id="A0A0B1TNI3"/>
<dbReference type="SUPFAM" id="SSF142877">
    <property type="entry name" value="EndoU-like"/>
    <property type="match status" value="1"/>
</dbReference>
<evidence type="ECO:0000259" key="12">
    <source>
        <dbReference type="PROSITE" id="PS51959"/>
    </source>
</evidence>
<dbReference type="GO" id="GO:0046872">
    <property type="term" value="F:metal ion binding"/>
    <property type="evidence" value="ECO:0007669"/>
    <property type="project" value="UniProtKB-UniRule"/>
</dbReference>
<dbReference type="InterPro" id="IPR018998">
    <property type="entry name" value="EndoU_C"/>
</dbReference>
<gene>
    <name evidence="13" type="ORF">OESDEN_02626</name>
</gene>
<dbReference type="GO" id="GO:0004521">
    <property type="term" value="F:RNA endonuclease activity"/>
    <property type="evidence" value="ECO:0007669"/>
    <property type="project" value="UniProtKB-UniRule"/>
</dbReference>
<dbReference type="OrthoDB" id="430326at2759"/>
<keyword evidence="6 11" id="KW-0255">Endonuclease</keyword>
<evidence type="ECO:0000313" key="13">
    <source>
        <dbReference type="EMBL" id="KHJ97402.1"/>
    </source>
</evidence>
<keyword evidence="7 11" id="KW-0378">Hydrolase</keyword>
<dbReference type="Proteomes" id="UP000053660">
    <property type="component" value="Unassembled WGS sequence"/>
</dbReference>
<keyword evidence="14" id="KW-1185">Reference proteome</keyword>
<dbReference type="InterPro" id="IPR037227">
    <property type="entry name" value="EndoU-like"/>
</dbReference>
<evidence type="ECO:0000313" key="14">
    <source>
        <dbReference type="Proteomes" id="UP000053660"/>
    </source>
</evidence>
<evidence type="ECO:0000256" key="1">
    <source>
        <dbReference type="ARBA" id="ARBA00001936"/>
    </source>
</evidence>
<dbReference type="PROSITE" id="PS51959">
    <property type="entry name" value="ENDOU"/>
    <property type="match status" value="1"/>
</dbReference>
<keyword evidence="4 11" id="KW-0540">Nuclease</keyword>
<dbReference type="InterPro" id="IPR039787">
    <property type="entry name" value="ENDOU"/>
</dbReference>
<evidence type="ECO:0000256" key="11">
    <source>
        <dbReference type="RuleBase" id="RU367085"/>
    </source>
</evidence>
<dbReference type="EMBL" id="KN549459">
    <property type="protein sequence ID" value="KHJ97402.1"/>
    <property type="molecule type" value="Genomic_DNA"/>
</dbReference>
<dbReference type="GO" id="GO:0016787">
    <property type="term" value="F:hydrolase activity"/>
    <property type="evidence" value="ECO:0007669"/>
    <property type="project" value="UniProtKB-KW"/>
</dbReference>
<evidence type="ECO:0000256" key="4">
    <source>
        <dbReference type="ARBA" id="ARBA00022722"/>
    </source>
</evidence>
<accession>A0A0B1TNI3</accession>
<organism evidence="13 14">
    <name type="scientific">Oesophagostomum dentatum</name>
    <name type="common">Nodular worm</name>
    <dbReference type="NCBI Taxonomy" id="61180"/>
    <lineage>
        <taxon>Eukaryota</taxon>
        <taxon>Metazoa</taxon>
        <taxon>Ecdysozoa</taxon>
        <taxon>Nematoda</taxon>
        <taxon>Chromadorea</taxon>
        <taxon>Rhabditida</taxon>
        <taxon>Rhabditina</taxon>
        <taxon>Rhabditomorpha</taxon>
        <taxon>Strongyloidea</taxon>
        <taxon>Strongylidae</taxon>
        <taxon>Oesophagostomum</taxon>
    </lineage>
</organism>
<evidence type="ECO:0000256" key="9">
    <source>
        <dbReference type="ARBA" id="ARBA00023211"/>
    </source>
</evidence>
<dbReference type="Pfam" id="PF09412">
    <property type="entry name" value="XendoU"/>
    <property type="match status" value="1"/>
</dbReference>
<evidence type="ECO:0000256" key="8">
    <source>
        <dbReference type="ARBA" id="ARBA00022884"/>
    </source>
</evidence>
<evidence type="ECO:0000256" key="6">
    <source>
        <dbReference type="ARBA" id="ARBA00022759"/>
    </source>
</evidence>
<proteinExistence type="inferred from homology"/>
<evidence type="ECO:0000256" key="10">
    <source>
        <dbReference type="ARBA" id="ARBA00023239"/>
    </source>
</evidence>
<evidence type="ECO:0000256" key="7">
    <source>
        <dbReference type="ARBA" id="ARBA00022801"/>
    </source>
</evidence>
<keyword evidence="10" id="KW-0456">Lyase</keyword>
<comment type="cofactor">
    <cofactor evidence="1 11">
        <name>Mn(2+)</name>
        <dbReference type="ChEBI" id="CHEBI:29035"/>
    </cofactor>
</comment>
<comment type="subunit">
    <text evidence="3 11">Monomer.</text>
</comment>
<sequence>MSKKLRAEDVNKANPNQITVQYQTHINDADNAPNKFFGKVDVSLFGKPSYKQFIDMMDNFYKEAGKAEPRVSKEEEQREIATFLGTVVRSGPFNVLFKFLNAKITANVPICM</sequence>
<protein>
    <submittedName>
        <fullName evidence="13">Endoribonuclease XendoU</fullName>
    </submittedName>
</protein>
<dbReference type="PANTHER" id="PTHR12439:SF11">
    <property type="entry name" value="URIDYLATE-SPECIFIC ENDORIBONUCLEASE"/>
    <property type="match status" value="1"/>
</dbReference>
<evidence type="ECO:0000256" key="3">
    <source>
        <dbReference type="ARBA" id="ARBA00011245"/>
    </source>
</evidence>
<keyword evidence="9 11" id="KW-0464">Manganese</keyword>
<comment type="similarity">
    <text evidence="2 11">Belongs to the ENDOU family.</text>
</comment>
<feature type="domain" description="EndoU" evidence="12">
    <location>
        <begin position="1"/>
        <end position="112"/>
    </location>
</feature>
<evidence type="ECO:0000256" key="5">
    <source>
        <dbReference type="ARBA" id="ARBA00022723"/>
    </source>
</evidence>
<dbReference type="GO" id="GO:0016829">
    <property type="term" value="F:lyase activity"/>
    <property type="evidence" value="ECO:0007669"/>
    <property type="project" value="UniProtKB-KW"/>
</dbReference>
<dbReference type="PANTHER" id="PTHR12439">
    <property type="entry name" value="PLACENTAL PROTEIN 11-RELATED"/>
    <property type="match status" value="1"/>
</dbReference>
<keyword evidence="8 11" id="KW-0694">RNA-binding</keyword>
<keyword evidence="5 11" id="KW-0479">Metal-binding</keyword>